<dbReference type="InterPro" id="IPR001789">
    <property type="entry name" value="Sig_transdc_resp-reg_receiver"/>
</dbReference>
<dbReference type="InterPro" id="IPR052048">
    <property type="entry name" value="ST_Response_Regulator"/>
</dbReference>
<protein>
    <submittedName>
        <fullName evidence="3">Response regulator</fullName>
    </submittedName>
</protein>
<sequence length="141" mass="15692">MLEPKILLVDDVDYSRQLLRNNIIALANEKLLHHNTFIFFNANCASSAQALFALHQPDIVFLDIDLPDGSGIDVLKKFKISHPQCFIAMVSGESTLVNVKQCIEAGAATFIAKPFTGDKIQAALRLFEKRLKQNVNSLNTH</sequence>
<feature type="modified residue" description="4-aspartylphosphate" evidence="1">
    <location>
        <position position="63"/>
    </location>
</feature>
<dbReference type="EMBL" id="JAPJDZ010000034">
    <property type="protein sequence ID" value="MDP5136948.1"/>
    <property type="molecule type" value="Genomic_DNA"/>
</dbReference>
<dbReference type="PROSITE" id="PS50110">
    <property type="entry name" value="RESPONSE_REGULATORY"/>
    <property type="match status" value="1"/>
</dbReference>
<comment type="caution">
    <text evidence="3">The sequence shown here is derived from an EMBL/GenBank/DDBJ whole genome shotgun (WGS) entry which is preliminary data.</text>
</comment>
<feature type="domain" description="Response regulatory" evidence="2">
    <location>
        <begin position="5"/>
        <end position="128"/>
    </location>
</feature>
<evidence type="ECO:0000256" key="1">
    <source>
        <dbReference type="PROSITE-ProRule" id="PRU00169"/>
    </source>
</evidence>
<name>A0ABT9I0Q8_9GAMM</name>
<dbReference type="Gene3D" id="3.40.50.2300">
    <property type="match status" value="1"/>
</dbReference>
<dbReference type="PANTHER" id="PTHR43228:SF1">
    <property type="entry name" value="TWO-COMPONENT RESPONSE REGULATOR ARR22"/>
    <property type="match status" value="1"/>
</dbReference>
<dbReference type="InterPro" id="IPR011006">
    <property type="entry name" value="CheY-like_superfamily"/>
</dbReference>
<proteinExistence type="predicted"/>
<dbReference type="RefSeq" id="WP_305976428.1">
    <property type="nucleotide sequence ID" value="NZ_JAPJDY010000002.1"/>
</dbReference>
<dbReference type="Pfam" id="PF00072">
    <property type="entry name" value="Response_reg"/>
    <property type="match status" value="1"/>
</dbReference>
<dbReference type="SUPFAM" id="SSF52172">
    <property type="entry name" value="CheY-like"/>
    <property type="match status" value="1"/>
</dbReference>
<evidence type="ECO:0000313" key="4">
    <source>
        <dbReference type="Proteomes" id="UP001231109"/>
    </source>
</evidence>
<dbReference type="PANTHER" id="PTHR43228">
    <property type="entry name" value="TWO-COMPONENT RESPONSE REGULATOR"/>
    <property type="match status" value="1"/>
</dbReference>
<evidence type="ECO:0000259" key="2">
    <source>
        <dbReference type="PROSITE" id="PS50110"/>
    </source>
</evidence>
<keyword evidence="1" id="KW-0597">Phosphoprotein</keyword>
<organism evidence="3 4">
    <name type="scientific">Rheinheimera baltica</name>
    <dbReference type="NCBI Taxonomy" id="67576"/>
    <lineage>
        <taxon>Bacteria</taxon>
        <taxon>Pseudomonadati</taxon>
        <taxon>Pseudomonadota</taxon>
        <taxon>Gammaproteobacteria</taxon>
        <taxon>Chromatiales</taxon>
        <taxon>Chromatiaceae</taxon>
        <taxon>Rheinheimera</taxon>
    </lineage>
</organism>
<keyword evidence="4" id="KW-1185">Reference proteome</keyword>
<dbReference type="CDD" id="cd00156">
    <property type="entry name" value="REC"/>
    <property type="match status" value="1"/>
</dbReference>
<evidence type="ECO:0000313" key="3">
    <source>
        <dbReference type="EMBL" id="MDP5136948.1"/>
    </source>
</evidence>
<gene>
    <name evidence="3" type="ORF">ORJ04_13420</name>
</gene>
<accession>A0ABT9I0Q8</accession>
<dbReference type="Proteomes" id="UP001231109">
    <property type="component" value="Unassembled WGS sequence"/>
</dbReference>
<dbReference type="SMART" id="SM00448">
    <property type="entry name" value="REC"/>
    <property type="match status" value="1"/>
</dbReference>
<reference evidence="3 4" key="1">
    <citation type="submission" date="2022-11" db="EMBL/GenBank/DDBJ databases">
        <title>Viruses from the air-sea interface of a natural surface slick.</title>
        <authorList>
            <person name="Rahlff J."/>
            <person name="Holmfeldt K."/>
        </authorList>
    </citation>
    <scope>NUCLEOTIDE SEQUENCE [LARGE SCALE GENOMIC DNA]</scope>
    <source>
        <strain evidence="3 4">SMS4</strain>
    </source>
</reference>